<accession>A0A9W6R1P2</accession>
<proteinExistence type="predicted"/>
<comment type="caution">
    <text evidence="2">The sequence shown here is derived from an EMBL/GenBank/DDBJ whole genome shotgun (WGS) entry which is preliminary data.</text>
</comment>
<gene>
    <name evidence="2" type="ORF">Atai01_45350</name>
</gene>
<evidence type="ECO:0000313" key="2">
    <source>
        <dbReference type="EMBL" id="GLY67916.1"/>
    </source>
</evidence>
<sequence length="136" mass="14783">MTMDDGTDRTAALSRGLAGYVRAVADAVGVPTEATSFEISDTATAYLGLTRRRSERPGDDLMLIWSERQGWAVAVETMPEEEPMVVAYFAGLDVVPAPAVVARFVTDVVAGRRPGSPRPVFPSERHELARRLADYT</sequence>
<keyword evidence="3" id="KW-1185">Reference proteome</keyword>
<dbReference type="Pfam" id="PF19809">
    <property type="entry name" value="DUF6292"/>
    <property type="match status" value="1"/>
</dbReference>
<dbReference type="AlphaFoldDB" id="A0A9W6R1P2"/>
<protein>
    <recommendedName>
        <fullName evidence="1">DUF6292 domain-containing protein</fullName>
    </recommendedName>
</protein>
<feature type="domain" description="DUF6292" evidence="1">
    <location>
        <begin position="20"/>
        <end position="107"/>
    </location>
</feature>
<evidence type="ECO:0000313" key="3">
    <source>
        <dbReference type="Proteomes" id="UP001165136"/>
    </source>
</evidence>
<reference evidence="2" key="1">
    <citation type="submission" date="2023-03" db="EMBL/GenBank/DDBJ databases">
        <title>Amycolatopsis taiwanensis NBRC 103393.</title>
        <authorList>
            <person name="Ichikawa N."/>
            <person name="Sato H."/>
            <person name="Tonouchi N."/>
        </authorList>
    </citation>
    <scope>NUCLEOTIDE SEQUENCE</scope>
    <source>
        <strain evidence="2">NBRC 103393</strain>
    </source>
</reference>
<name>A0A9W6R1P2_9PSEU</name>
<dbReference type="InterPro" id="IPR046259">
    <property type="entry name" value="DUF6292"/>
</dbReference>
<organism evidence="2 3">
    <name type="scientific">Amycolatopsis taiwanensis</name>
    <dbReference type="NCBI Taxonomy" id="342230"/>
    <lineage>
        <taxon>Bacteria</taxon>
        <taxon>Bacillati</taxon>
        <taxon>Actinomycetota</taxon>
        <taxon>Actinomycetes</taxon>
        <taxon>Pseudonocardiales</taxon>
        <taxon>Pseudonocardiaceae</taxon>
        <taxon>Amycolatopsis</taxon>
    </lineage>
</organism>
<dbReference type="Proteomes" id="UP001165136">
    <property type="component" value="Unassembled WGS sequence"/>
</dbReference>
<evidence type="ECO:0000259" key="1">
    <source>
        <dbReference type="Pfam" id="PF19809"/>
    </source>
</evidence>
<dbReference type="EMBL" id="BSTI01000010">
    <property type="protein sequence ID" value="GLY67916.1"/>
    <property type="molecule type" value="Genomic_DNA"/>
</dbReference>